<gene>
    <name evidence="3" type="ORF">CYMTET_44196</name>
</gene>
<evidence type="ECO:0000313" key="3">
    <source>
        <dbReference type="EMBL" id="KAK3246267.1"/>
    </source>
</evidence>
<dbReference type="Gene3D" id="3.40.50.300">
    <property type="entry name" value="P-loop containing nucleotide triphosphate hydrolases"/>
    <property type="match status" value="1"/>
</dbReference>
<dbReference type="PANTHER" id="PTHR32204:SF0">
    <property type="entry name" value="ATPASE RAVA"/>
    <property type="match status" value="1"/>
</dbReference>
<evidence type="ECO:0000313" key="4">
    <source>
        <dbReference type="Proteomes" id="UP001190700"/>
    </source>
</evidence>
<dbReference type="InterPro" id="IPR041538">
    <property type="entry name" value="RavA-like_AAA_lid"/>
</dbReference>
<dbReference type="PRINTS" id="PR00300">
    <property type="entry name" value="CLPPROTEASEA"/>
</dbReference>
<dbReference type="Pfam" id="PF17868">
    <property type="entry name" value="AAA_lid_8"/>
    <property type="match status" value="1"/>
</dbReference>
<feature type="region of interest" description="Disordered" evidence="1">
    <location>
        <begin position="61"/>
        <end position="87"/>
    </location>
</feature>
<evidence type="ECO:0000256" key="1">
    <source>
        <dbReference type="SAM" id="MobiDB-lite"/>
    </source>
</evidence>
<dbReference type="SMART" id="SM00382">
    <property type="entry name" value="AAA"/>
    <property type="match status" value="1"/>
</dbReference>
<proteinExistence type="predicted"/>
<name>A0AAE0C2S3_9CHLO</name>
<dbReference type="Pfam" id="PF20030">
    <property type="entry name" value="bpMoxR"/>
    <property type="match status" value="1"/>
</dbReference>
<dbReference type="EMBL" id="LGRX02030004">
    <property type="protein sequence ID" value="KAK3246267.1"/>
    <property type="molecule type" value="Genomic_DNA"/>
</dbReference>
<dbReference type="GO" id="GO:0005524">
    <property type="term" value="F:ATP binding"/>
    <property type="evidence" value="ECO:0007669"/>
    <property type="project" value="InterPro"/>
</dbReference>
<dbReference type="InterPro" id="IPR050513">
    <property type="entry name" value="RavA_ATPases"/>
</dbReference>
<feature type="domain" description="AAA+ ATPase" evidence="2">
    <location>
        <begin position="133"/>
        <end position="275"/>
    </location>
</feature>
<accession>A0AAE0C2S3</accession>
<dbReference type="InterPro" id="IPR001270">
    <property type="entry name" value="ClpA/B"/>
</dbReference>
<dbReference type="PANTHER" id="PTHR32204">
    <property type="entry name" value="ATPASE RAVA"/>
    <property type="match status" value="1"/>
</dbReference>
<dbReference type="Gene3D" id="2.60.120.920">
    <property type="match status" value="1"/>
</dbReference>
<protein>
    <recommendedName>
        <fullName evidence="2">AAA+ ATPase domain-containing protein</fullName>
    </recommendedName>
</protein>
<dbReference type="InterPro" id="IPR003593">
    <property type="entry name" value="AAA+_ATPase"/>
</dbReference>
<feature type="compositionally biased region" description="Low complexity" evidence="1">
    <location>
        <begin position="685"/>
        <end position="703"/>
    </location>
</feature>
<dbReference type="InterPro" id="IPR043136">
    <property type="entry name" value="B30.2/SPRY_sf"/>
</dbReference>
<keyword evidence="4" id="KW-1185">Reference proteome</keyword>
<dbReference type="SUPFAM" id="SSF49899">
    <property type="entry name" value="Concanavalin A-like lectins/glucanases"/>
    <property type="match status" value="1"/>
</dbReference>
<dbReference type="SUPFAM" id="SSF52540">
    <property type="entry name" value="P-loop containing nucleoside triphosphate hydrolases"/>
    <property type="match status" value="1"/>
</dbReference>
<reference evidence="3 4" key="1">
    <citation type="journal article" date="2015" name="Genome Biol. Evol.">
        <title>Comparative Genomics of a Bacterivorous Green Alga Reveals Evolutionary Causalities and Consequences of Phago-Mixotrophic Mode of Nutrition.</title>
        <authorList>
            <person name="Burns J.A."/>
            <person name="Paasch A."/>
            <person name="Narechania A."/>
            <person name="Kim E."/>
        </authorList>
    </citation>
    <scope>NUCLEOTIDE SEQUENCE [LARGE SCALE GENOMIC DNA]</scope>
    <source>
        <strain evidence="3 4">PLY_AMNH</strain>
    </source>
</reference>
<dbReference type="InterPro" id="IPR027417">
    <property type="entry name" value="P-loop_NTPase"/>
</dbReference>
<evidence type="ECO:0000259" key="2">
    <source>
        <dbReference type="SMART" id="SM00382"/>
    </source>
</evidence>
<comment type="caution">
    <text evidence="3">The sequence shown here is derived from an EMBL/GenBank/DDBJ whole genome shotgun (WGS) entry which is preliminary data.</text>
</comment>
<dbReference type="CDD" id="cd00009">
    <property type="entry name" value="AAA"/>
    <property type="match status" value="1"/>
</dbReference>
<dbReference type="Proteomes" id="UP001190700">
    <property type="component" value="Unassembled WGS sequence"/>
</dbReference>
<dbReference type="InterPro" id="IPR045427">
    <property type="entry name" value="MoxR"/>
</dbReference>
<sequence>MVMPLVIDPKDALLESLRKQLQMVDLDAVQVLLKKMKEVTILKANLLSKVDEQLAKTKAEVEAPVTPKAPQPAATETHGEVGTAKGAAVHHIPEGGPLPKELMQRLGEVLQRISRGLVERGDESQMVLLAALSGEHLLLLGPPGTAKSELARRLSSVFTGGGYFERLLTKFSSPEELFGPLSIRKLEEDCYERMVTGYLPEASVAFIDEIFKANSAILNTLLSIMNERMFHNGSQPRDAPLVCLVGASNEMPESDELEALFDRFLLRRWVPPLSGDGFMSYLEGMSGNAELQPVLPPPSTATISHEDIRTVRRCASRVEIPDAVMDRLLLIRHFTATLTEPTCYVSDRRWKKIMYLLQVLAATSGRTSVAEGDLLMLRHCLWSHPSHLPLIGEFITNMLDQSDRSGPVMDTKTKKPCRIGSCVYPKVGGRAGLVLSATGAKVTVVFVSGKGASMTVEVREQQARALVYCRSDALYSTAAFETVQGTTESGIVVWSEELRDQKSLRISENGTYLTQPSESEGDYHTALCEPEMSSDSGVYMWEVTSENKASNVKVGLCRPRVDENWLGNMYEAQCERSKTAIIYYNEGQVFVNLEQNPHGDGTTSRHTKSVSKWNTGHKIKFTFDTSDGRLVIECNGSQVLVLTVNLDEPVHFFACTDYDGESFRITASEHEPPMKHMAKSVSVPAAPVPAAEAPTPAPESEPTVETEKAAPKEPTKLLGEAVKLVLQASCSSSATAELQASLPLLEEACTLLLEEYCIALRLQERHRFCLRLVGKILMEFTGAPSRARNNLLPRSALVVNGDARLEEVGDGMRASLAPHGRALPCSKLDRLACRSLFLAK</sequence>
<organism evidence="3 4">
    <name type="scientific">Cymbomonas tetramitiformis</name>
    <dbReference type="NCBI Taxonomy" id="36881"/>
    <lineage>
        <taxon>Eukaryota</taxon>
        <taxon>Viridiplantae</taxon>
        <taxon>Chlorophyta</taxon>
        <taxon>Pyramimonadophyceae</taxon>
        <taxon>Pyramimonadales</taxon>
        <taxon>Pyramimonadaceae</taxon>
        <taxon>Cymbomonas</taxon>
    </lineage>
</organism>
<feature type="region of interest" description="Disordered" evidence="1">
    <location>
        <begin position="685"/>
        <end position="712"/>
    </location>
</feature>
<dbReference type="InterPro" id="IPR013320">
    <property type="entry name" value="ConA-like_dom_sf"/>
</dbReference>
<dbReference type="AlphaFoldDB" id="A0AAE0C2S3"/>